<dbReference type="PRINTS" id="PR00864">
    <property type="entry name" value="PREPILNPTASE"/>
</dbReference>
<dbReference type="EMBL" id="CP024770">
    <property type="protein sequence ID" value="QGY32251.1"/>
    <property type="molecule type" value="Genomic_DNA"/>
</dbReference>
<dbReference type="InterPro" id="IPR014032">
    <property type="entry name" value="Peptidase_A24A_bac"/>
</dbReference>
<dbReference type="GO" id="GO:0008168">
    <property type="term" value="F:methyltransferase activity"/>
    <property type="evidence" value="ECO:0007669"/>
    <property type="project" value="UniProtKB-KW"/>
</dbReference>
<keyword evidence="9" id="KW-0489">Methyltransferase</keyword>
<dbReference type="EC" id="2.1.1.-" evidence="9"/>
<dbReference type="AlphaFoldDB" id="A0A6B9G3Q5"/>
<dbReference type="GO" id="GO:0032259">
    <property type="term" value="P:methylation"/>
    <property type="evidence" value="ECO:0007669"/>
    <property type="project" value="UniProtKB-KW"/>
</dbReference>
<organism evidence="13 14">
    <name type="scientific">Pantoea cypripedii</name>
    <name type="common">Pectobacterium cypripedii</name>
    <name type="synonym">Erwinia cypripedii</name>
    <dbReference type="NCBI Taxonomy" id="55209"/>
    <lineage>
        <taxon>Bacteria</taxon>
        <taxon>Pseudomonadati</taxon>
        <taxon>Pseudomonadota</taxon>
        <taxon>Gammaproteobacteria</taxon>
        <taxon>Enterobacterales</taxon>
        <taxon>Erwiniaceae</taxon>
        <taxon>Pantoea</taxon>
    </lineage>
</organism>
<keyword evidence="9" id="KW-0378">Hydrolase</keyword>
<dbReference type="RefSeq" id="WP_208718145.1">
    <property type="nucleotide sequence ID" value="NZ_CP024770.1"/>
</dbReference>
<keyword evidence="13" id="KW-0614">Plasmid</keyword>
<comment type="subcellular location">
    <subcellularLocation>
        <location evidence="1">Cell inner membrane</location>
        <topology evidence="1">Multi-pass membrane protein</topology>
    </subcellularLocation>
    <subcellularLocation>
        <location evidence="9">Cell membrane</location>
        <topology evidence="9">Multi-pass membrane protein</topology>
    </subcellularLocation>
</comment>
<evidence type="ECO:0000256" key="8">
    <source>
        <dbReference type="RuleBase" id="RU003793"/>
    </source>
</evidence>
<evidence type="ECO:0000256" key="4">
    <source>
        <dbReference type="ARBA" id="ARBA00022519"/>
    </source>
</evidence>
<dbReference type="InterPro" id="IPR000045">
    <property type="entry name" value="Prepilin_IV_endopep_pep"/>
</dbReference>
<keyword evidence="7 10" id="KW-0472">Membrane</keyword>
<dbReference type="EC" id="3.4.23.43" evidence="9"/>
<feature type="transmembrane region" description="Helical" evidence="10">
    <location>
        <begin position="194"/>
        <end position="219"/>
    </location>
</feature>
<comment type="function">
    <text evidence="9">Plays an essential role in type IV pili and type II pseudopili formation by proteolytically removing the leader sequence from substrate proteins and subsequently monomethylating the alpha-amino group of the newly exposed N-terminal phenylalanine.</text>
</comment>
<evidence type="ECO:0000259" key="11">
    <source>
        <dbReference type="Pfam" id="PF01478"/>
    </source>
</evidence>
<dbReference type="PANTHER" id="PTHR30487:SF0">
    <property type="entry name" value="PREPILIN LEADER PEPTIDASE_N-METHYLTRANSFERASE-RELATED"/>
    <property type="match status" value="1"/>
</dbReference>
<feature type="transmembrane region" description="Helical" evidence="10">
    <location>
        <begin position="153"/>
        <end position="174"/>
    </location>
</feature>
<sequence>MLVTFFAILGAVIGSFCNVVIYRLPKILMGEPLSLSWPASHCPHCHQPVRAWQNIPLLSWCLLRGRCAHCQQPISWRYPLVEGLMALLFALVTWRQGITPPAVFDLLVISLLIPLLFIDLQTQLLPDRLTLPLLALALLFAASGEARIDFTMAAVAAALGFGLPWCLSSLFRWWRGYEGMGMGDMKLFAGLGAWLGIEPLFTLFSVSSLLAIISALVLLRVKVSQPFAFGPYPIIAALGWMLIYH</sequence>
<evidence type="ECO:0000256" key="6">
    <source>
        <dbReference type="ARBA" id="ARBA00022989"/>
    </source>
</evidence>
<evidence type="ECO:0000313" key="14">
    <source>
        <dbReference type="Proteomes" id="UP000502005"/>
    </source>
</evidence>
<evidence type="ECO:0000259" key="12">
    <source>
        <dbReference type="Pfam" id="PF06750"/>
    </source>
</evidence>
<dbReference type="GO" id="GO:0004190">
    <property type="term" value="F:aspartic-type endopeptidase activity"/>
    <property type="evidence" value="ECO:0007669"/>
    <property type="project" value="UniProtKB-EC"/>
</dbReference>
<keyword evidence="9" id="KW-0511">Multifunctional enzyme</keyword>
<dbReference type="Gene3D" id="1.20.120.1220">
    <property type="match status" value="1"/>
</dbReference>
<protein>
    <recommendedName>
        <fullName evidence="9">Prepilin leader peptidase/N-methyltransferase</fullName>
        <ecNumber evidence="9">2.1.1.-</ecNumber>
        <ecNumber evidence="9">3.4.23.43</ecNumber>
    </recommendedName>
</protein>
<evidence type="ECO:0000313" key="13">
    <source>
        <dbReference type="EMBL" id="QGY32251.1"/>
    </source>
</evidence>
<proteinExistence type="inferred from homology"/>
<keyword evidence="9" id="KW-0645">Protease</keyword>
<reference evidence="13 14" key="1">
    <citation type="submission" date="2017-11" db="EMBL/GenBank/DDBJ databases">
        <title>Genome sequence of Pantoea cypripedii NE1.</title>
        <authorList>
            <person name="Nascimento F.X."/>
        </authorList>
    </citation>
    <scope>NUCLEOTIDE SEQUENCE [LARGE SCALE GENOMIC DNA]</scope>
    <source>
        <strain evidence="13 14">NE1</strain>
        <plasmid evidence="14">pne1b</plasmid>
    </source>
</reference>
<feature type="transmembrane region" description="Helical" evidence="10">
    <location>
        <begin position="101"/>
        <end position="117"/>
    </location>
</feature>
<dbReference type="GO" id="GO:0005886">
    <property type="term" value="C:plasma membrane"/>
    <property type="evidence" value="ECO:0007669"/>
    <property type="project" value="UniProtKB-SubCell"/>
</dbReference>
<evidence type="ECO:0000256" key="9">
    <source>
        <dbReference type="RuleBase" id="RU003794"/>
    </source>
</evidence>
<dbReference type="InterPro" id="IPR010627">
    <property type="entry name" value="Prepilin_pept_A24_N"/>
</dbReference>
<feature type="domain" description="Prepilin peptidase A24 N-terminal" evidence="12">
    <location>
        <begin position="8"/>
        <end position="95"/>
    </location>
</feature>
<gene>
    <name evidence="13" type="ORF">CUN67_24995</name>
</gene>
<keyword evidence="3" id="KW-1003">Cell membrane</keyword>
<accession>A0A6B9G3Q5</accession>
<comment type="similarity">
    <text evidence="2 8">Belongs to the peptidase A24 family.</text>
</comment>
<evidence type="ECO:0000256" key="2">
    <source>
        <dbReference type="ARBA" id="ARBA00005801"/>
    </source>
</evidence>
<keyword evidence="5 9" id="KW-0812">Transmembrane</keyword>
<evidence type="ECO:0000256" key="1">
    <source>
        <dbReference type="ARBA" id="ARBA00004429"/>
    </source>
</evidence>
<keyword evidence="4" id="KW-0997">Cell inner membrane</keyword>
<dbReference type="InterPro" id="IPR050882">
    <property type="entry name" value="Prepilin_peptidase/N-MTase"/>
</dbReference>
<evidence type="ECO:0000256" key="7">
    <source>
        <dbReference type="ARBA" id="ARBA00023136"/>
    </source>
</evidence>
<dbReference type="Proteomes" id="UP000502005">
    <property type="component" value="Plasmid pNE1B"/>
</dbReference>
<geneLocation type="plasmid" evidence="14">
    <name>pne1b</name>
</geneLocation>
<evidence type="ECO:0000256" key="10">
    <source>
        <dbReference type="SAM" id="Phobius"/>
    </source>
</evidence>
<name>A0A6B9G3Q5_PANCY</name>
<feature type="transmembrane region" description="Helical" evidence="10">
    <location>
        <begin position="129"/>
        <end position="146"/>
    </location>
</feature>
<dbReference type="Pfam" id="PF01478">
    <property type="entry name" value="Peptidase_A24"/>
    <property type="match status" value="1"/>
</dbReference>
<dbReference type="PANTHER" id="PTHR30487">
    <property type="entry name" value="TYPE 4 PREPILIN-LIKE PROTEINS LEADER PEPTIDE-PROCESSING ENZYME"/>
    <property type="match status" value="1"/>
</dbReference>
<keyword evidence="6 10" id="KW-1133">Transmembrane helix</keyword>
<keyword evidence="9" id="KW-0808">Transferase</keyword>
<comment type="catalytic activity">
    <reaction evidence="9">
        <text>Typically cleaves a -Gly-|-Phe- bond to release an N-terminal, basic peptide of 5-8 residues from type IV prepilin, and then N-methylates the new N-terminal amino group, the methyl donor being S-adenosyl-L-methionine.</text>
        <dbReference type="EC" id="3.4.23.43"/>
    </reaction>
</comment>
<evidence type="ECO:0000256" key="5">
    <source>
        <dbReference type="ARBA" id="ARBA00022692"/>
    </source>
</evidence>
<dbReference type="Pfam" id="PF06750">
    <property type="entry name" value="A24_N_bact"/>
    <property type="match status" value="1"/>
</dbReference>
<feature type="transmembrane region" description="Helical" evidence="10">
    <location>
        <begin position="226"/>
        <end position="244"/>
    </location>
</feature>
<dbReference type="GO" id="GO:0006465">
    <property type="term" value="P:signal peptide processing"/>
    <property type="evidence" value="ECO:0007669"/>
    <property type="project" value="TreeGrafter"/>
</dbReference>
<evidence type="ECO:0000256" key="3">
    <source>
        <dbReference type="ARBA" id="ARBA00022475"/>
    </source>
</evidence>
<feature type="domain" description="Prepilin type IV endopeptidase peptidase" evidence="11">
    <location>
        <begin position="106"/>
        <end position="215"/>
    </location>
</feature>